<accession>A0A0F8YN97</accession>
<protein>
    <submittedName>
        <fullName evidence="1">Uncharacterized protein</fullName>
    </submittedName>
</protein>
<dbReference type="AlphaFoldDB" id="A0A0F8YN97"/>
<name>A0A0F8YN97_9ZZZZ</name>
<proteinExistence type="predicted"/>
<reference evidence="1" key="1">
    <citation type="journal article" date="2015" name="Nature">
        <title>Complex archaea that bridge the gap between prokaryotes and eukaryotes.</title>
        <authorList>
            <person name="Spang A."/>
            <person name="Saw J.H."/>
            <person name="Jorgensen S.L."/>
            <person name="Zaremba-Niedzwiedzka K."/>
            <person name="Martijn J."/>
            <person name="Lind A.E."/>
            <person name="van Eijk R."/>
            <person name="Schleper C."/>
            <person name="Guy L."/>
            <person name="Ettema T.J."/>
        </authorList>
    </citation>
    <scope>NUCLEOTIDE SEQUENCE</scope>
</reference>
<organism evidence="1">
    <name type="scientific">marine sediment metagenome</name>
    <dbReference type="NCBI Taxonomy" id="412755"/>
    <lineage>
        <taxon>unclassified sequences</taxon>
        <taxon>metagenomes</taxon>
        <taxon>ecological metagenomes</taxon>
    </lineage>
</organism>
<gene>
    <name evidence="1" type="ORF">LCGC14_3133860</name>
</gene>
<dbReference type="EMBL" id="LAZR01068480">
    <property type="protein sequence ID" value="KKK49556.1"/>
    <property type="molecule type" value="Genomic_DNA"/>
</dbReference>
<sequence length="68" mass="7535">MKDKLWLVFDAGAVKRVSSHPVSEGKRPVSVVLRGCKPKQKPDVLRGVAQSFQDAANQLFDLADELEK</sequence>
<comment type="caution">
    <text evidence="1">The sequence shown here is derived from an EMBL/GenBank/DDBJ whole genome shotgun (WGS) entry which is preliminary data.</text>
</comment>
<evidence type="ECO:0000313" key="1">
    <source>
        <dbReference type="EMBL" id="KKK49556.1"/>
    </source>
</evidence>